<evidence type="ECO:0000313" key="7">
    <source>
        <dbReference type="Proteomes" id="UP000663855"/>
    </source>
</evidence>
<evidence type="ECO:0000313" key="4">
    <source>
        <dbReference type="EMBL" id="CAF3962762.1"/>
    </source>
</evidence>
<evidence type="ECO:0000313" key="5">
    <source>
        <dbReference type="EMBL" id="CAF4135063.1"/>
    </source>
</evidence>
<evidence type="ECO:0000313" key="8">
    <source>
        <dbReference type="Proteomes" id="UP000663866"/>
    </source>
</evidence>
<dbReference type="Proteomes" id="UP000663887">
    <property type="component" value="Unassembled WGS sequence"/>
</dbReference>
<dbReference type="EMBL" id="CAJOBH010009211">
    <property type="protein sequence ID" value="CAF4135063.1"/>
    <property type="molecule type" value="Genomic_DNA"/>
</dbReference>
<protein>
    <submittedName>
        <fullName evidence="1">Uncharacterized protein</fullName>
    </submittedName>
</protein>
<evidence type="ECO:0000313" key="1">
    <source>
        <dbReference type="EMBL" id="CAF1437854.1"/>
    </source>
</evidence>
<dbReference type="EMBL" id="CAJNOV010011125">
    <property type="protein sequence ID" value="CAF1437854.1"/>
    <property type="molecule type" value="Genomic_DNA"/>
</dbReference>
<evidence type="ECO:0000313" key="2">
    <source>
        <dbReference type="EMBL" id="CAF2066403.1"/>
    </source>
</evidence>
<organism evidence="1 7">
    <name type="scientific">Rotaria magnacalcarata</name>
    <dbReference type="NCBI Taxonomy" id="392030"/>
    <lineage>
        <taxon>Eukaryota</taxon>
        <taxon>Metazoa</taxon>
        <taxon>Spiralia</taxon>
        <taxon>Gnathifera</taxon>
        <taxon>Rotifera</taxon>
        <taxon>Eurotatoria</taxon>
        <taxon>Bdelloidea</taxon>
        <taxon>Philodinida</taxon>
        <taxon>Philodinidae</taxon>
        <taxon>Rotaria</taxon>
    </lineage>
</organism>
<name>A0A815NHZ9_9BILA</name>
<gene>
    <name evidence="5" type="ORF">BYL167_LOCUS20740</name>
    <name evidence="1" type="ORF">CJN711_LOCUS23914</name>
    <name evidence="4" type="ORF">OVN521_LOCUS12904</name>
    <name evidence="6" type="ORF">UXM345_LOCUS24782</name>
    <name evidence="2" type="ORF">WKI299_LOCUS13217</name>
    <name evidence="3" type="ORF">XDN619_LOCUS26826</name>
</gene>
<dbReference type="EMBL" id="CAJOBG010001840">
    <property type="protein sequence ID" value="CAF3962762.1"/>
    <property type="molecule type" value="Genomic_DNA"/>
</dbReference>
<dbReference type="AlphaFoldDB" id="A0A815NHZ9"/>
<dbReference type="Proteomes" id="UP000663855">
    <property type="component" value="Unassembled WGS sequence"/>
</dbReference>
<sequence length="214" mass="24300">MAVFFDLIARPNNSIKSKTTREFLEITNPPDNLKVPNDWDVKPGDVISWSDFRATETYFVTSDYTLLKNRDICDAGYLTIPLSITSLFPDAVDHFSSVLDSIGLTCSSNSTRYQHFPLNSTKLNDIIEWILVSNEPKAKFHVKFNFQGKEICNTVPRGVITGLPVGWRCEKKGSLTFSEDKIEGEWKCEGPEKTKDNARLAIEHFYQGLNIEII</sequence>
<accession>A0A815NHZ9</accession>
<dbReference type="Proteomes" id="UP000663856">
    <property type="component" value="Unassembled WGS sequence"/>
</dbReference>
<dbReference type="Proteomes" id="UP000663866">
    <property type="component" value="Unassembled WGS sequence"/>
</dbReference>
<comment type="caution">
    <text evidence="1">The sequence shown here is derived from an EMBL/GenBank/DDBJ whole genome shotgun (WGS) entry which is preliminary data.</text>
</comment>
<keyword evidence="8" id="KW-1185">Reference proteome</keyword>
<dbReference type="EMBL" id="CAJNRG010012627">
    <property type="protein sequence ID" value="CAF2141569.1"/>
    <property type="molecule type" value="Genomic_DNA"/>
</dbReference>
<dbReference type="Proteomes" id="UP000663842">
    <property type="component" value="Unassembled WGS sequence"/>
</dbReference>
<dbReference type="Proteomes" id="UP000681967">
    <property type="component" value="Unassembled WGS sequence"/>
</dbReference>
<dbReference type="EMBL" id="CAJNRF010004986">
    <property type="protein sequence ID" value="CAF2066403.1"/>
    <property type="molecule type" value="Genomic_DNA"/>
</dbReference>
<reference evidence="1" key="1">
    <citation type="submission" date="2021-02" db="EMBL/GenBank/DDBJ databases">
        <authorList>
            <person name="Nowell W R."/>
        </authorList>
    </citation>
    <scope>NUCLEOTIDE SEQUENCE</scope>
</reference>
<evidence type="ECO:0000313" key="3">
    <source>
        <dbReference type="EMBL" id="CAF2141569.1"/>
    </source>
</evidence>
<proteinExistence type="predicted"/>
<evidence type="ECO:0000313" key="6">
    <source>
        <dbReference type="EMBL" id="CAF4144893.1"/>
    </source>
</evidence>
<dbReference type="EMBL" id="CAJOBF010004589">
    <property type="protein sequence ID" value="CAF4144893.1"/>
    <property type="molecule type" value="Genomic_DNA"/>
</dbReference>